<evidence type="ECO:0000313" key="8">
    <source>
        <dbReference type="Proteomes" id="UP001431783"/>
    </source>
</evidence>
<sequence>MDKEVKNEYELMLTERMLNKLDNDDNENIIHQIVDENGKLSPEKDFITTWKLNCIKTETSGELDNENDSKELVFLDLEEEYKFNGIKIENITFDSAFIGSENNWMWNNESGYTINKIEVTEENNQKCDVSAAISTIHSEQKNYKCHSCDYSSSWKEYLQSHIKSVHLKKPRSHKCHLCDYSSSWKGDLQSHINSVHLKIKNHKCCKCDYSSSQKTAVRKHINSVHLKLRDHKCHLCDYTSSRNGDLQKHIKSVHLKLKNHKCHVCDYRSSRNGDLQSHIKSIHLKQKTHK</sequence>
<dbReference type="Proteomes" id="UP001431783">
    <property type="component" value="Unassembled WGS sequence"/>
</dbReference>
<protein>
    <recommendedName>
        <fullName evidence="6">C2H2-type domain-containing protein</fullName>
    </recommendedName>
</protein>
<evidence type="ECO:0000256" key="2">
    <source>
        <dbReference type="ARBA" id="ARBA00022737"/>
    </source>
</evidence>
<evidence type="ECO:0000256" key="5">
    <source>
        <dbReference type="PROSITE-ProRule" id="PRU00042"/>
    </source>
</evidence>
<name>A0AAW1VCH9_9CUCU</name>
<dbReference type="SMART" id="SM00355">
    <property type="entry name" value="ZnF_C2H2"/>
    <property type="match status" value="5"/>
</dbReference>
<organism evidence="7 8">
    <name type="scientific">Henosepilachna vigintioctopunctata</name>
    <dbReference type="NCBI Taxonomy" id="420089"/>
    <lineage>
        <taxon>Eukaryota</taxon>
        <taxon>Metazoa</taxon>
        <taxon>Ecdysozoa</taxon>
        <taxon>Arthropoda</taxon>
        <taxon>Hexapoda</taxon>
        <taxon>Insecta</taxon>
        <taxon>Pterygota</taxon>
        <taxon>Neoptera</taxon>
        <taxon>Endopterygota</taxon>
        <taxon>Coleoptera</taxon>
        <taxon>Polyphaga</taxon>
        <taxon>Cucujiformia</taxon>
        <taxon>Coccinelloidea</taxon>
        <taxon>Coccinellidae</taxon>
        <taxon>Epilachninae</taxon>
        <taxon>Epilachnini</taxon>
        <taxon>Henosepilachna</taxon>
    </lineage>
</organism>
<dbReference type="GO" id="GO:0045944">
    <property type="term" value="P:positive regulation of transcription by RNA polymerase II"/>
    <property type="evidence" value="ECO:0007669"/>
    <property type="project" value="TreeGrafter"/>
</dbReference>
<evidence type="ECO:0000256" key="1">
    <source>
        <dbReference type="ARBA" id="ARBA00022723"/>
    </source>
</evidence>
<comment type="caution">
    <text evidence="7">The sequence shown here is derived from an EMBL/GenBank/DDBJ whole genome shotgun (WGS) entry which is preliminary data.</text>
</comment>
<gene>
    <name evidence="7" type="ORF">WA026_013509</name>
</gene>
<dbReference type="PANTHER" id="PTHR24403:SF67">
    <property type="entry name" value="FI01116P-RELATED"/>
    <property type="match status" value="1"/>
</dbReference>
<dbReference type="Pfam" id="PF00096">
    <property type="entry name" value="zf-C2H2"/>
    <property type="match status" value="2"/>
</dbReference>
<dbReference type="InterPro" id="IPR013087">
    <property type="entry name" value="Znf_C2H2_type"/>
</dbReference>
<dbReference type="Gene3D" id="3.30.160.60">
    <property type="entry name" value="Classic Zinc Finger"/>
    <property type="match status" value="4"/>
</dbReference>
<dbReference type="EMBL" id="JARQZJ010000127">
    <property type="protein sequence ID" value="KAK9891193.1"/>
    <property type="molecule type" value="Genomic_DNA"/>
</dbReference>
<feature type="domain" description="C2H2-type" evidence="6">
    <location>
        <begin position="260"/>
        <end position="288"/>
    </location>
</feature>
<proteinExistence type="predicted"/>
<feature type="domain" description="C2H2-type" evidence="6">
    <location>
        <begin position="231"/>
        <end position="259"/>
    </location>
</feature>
<evidence type="ECO:0000256" key="4">
    <source>
        <dbReference type="ARBA" id="ARBA00022833"/>
    </source>
</evidence>
<keyword evidence="4" id="KW-0862">Zinc</keyword>
<dbReference type="InterPro" id="IPR050688">
    <property type="entry name" value="Zinc_finger/UBP_domain"/>
</dbReference>
<dbReference type="GO" id="GO:0005634">
    <property type="term" value="C:nucleus"/>
    <property type="evidence" value="ECO:0007669"/>
    <property type="project" value="TreeGrafter"/>
</dbReference>
<accession>A0AAW1VCH9</accession>
<dbReference type="InterPro" id="IPR036236">
    <property type="entry name" value="Znf_C2H2_sf"/>
</dbReference>
<dbReference type="AlphaFoldDB" id="A0AAW1VCH9"/>
<keyword evidence="3 5" id="KW-0863">Zinc-finger</keyword>
<feature type="domain" description="C2H2-type" evidence="6">
    <location>
        <begin position="143"/>
        <end position="171"/>
    </location>
</feature>
<dbReference type="PANTHER" id="PTHR24403">
    <property type="entry name" value="ZINC FINGER PROTEIN"/>
    <property type="match status" value="1"/>
</dbReference>
<dbReference type="GO" id="GO:0008270">
    <property type="term" value="F:zinc ion binding"/>
    <property type="evidence" value="ECO:0007669"/>
    <property type="project" value="UniProtKB-KW"/>
</dbReference>
<evidence type="ECO:0000256" key="3">
    <source>
        <dbReference type="ARBA" id="ARBA00022771"/>
    </source>
</evidence>
<evidence type="ECO:0000313" key="7">
    <source>
        <dbReference type="EMBL" id="KAK9891193.1"/>
    </source>
</evidence>
<dbReference type="SUPFAM" id="SSF57667">
    <property type="entry name" value="beta-beta-alpha zinc fingers"/>
    <property type="match status" value="3"/>
</dbReference>
<keyword evidence="1" id="KW-0479">Metal-binding</keyword>
<reference evidence="7 8" key="1">
    <citation type="submission" date="2023-03" db="EMBL/GenBank/DDBJ databases">
        <title>Genome insight into feeding habits of ladybird beetles.</title>
        <authorList>
            <person name="Li H.-S."/>
            <person name="Huang Y.-H."/>
            <person name="Pang H."/>
        </authorList>
    </citation>
    <scope>NUCLEOTIDE SEQUENCE [LARGE SCALE GENOMIC DNA]</scope>
    <source>
        <strain evidence="7">SYSU_2023b</strain>
        <tissue evidence="7">Whole body</tissue>
    </source>
</reference>
<keyword evidence="2" id="KW-0677">Repeat</keyword>
<dbReference type="PROSITE" id="PS50157">
    <property type="entry name" value="ZINC_FINGER_C2H2_2"/>
    <property type="match status" value="3"/>
</dbReference>
<keyword evidence="8" id="KW-1185">Reference proteome</keyword>
<evidence type="ECO:0000259" key="6">
    <source>
        <dbReference type="PROSITE" id="PS50157"/>
    </source>
</evidence>